<dbReference type="AlphaFoldDB" id="A0A1K0I9Z3"/>
<protein>
    <submittedName>
        <fullName evidence="2">Uncharacterized protein</fullName>
    </submittedName>
</protein>
<evidence type="ECO:0000256" key="1">
    <source>
        <dbReference type="SAM" id="MobiDB-lite"/>
    </source>
</evidence>
<gene>
    <name evidence="2" type="ORF">CNECB9_1550009</name>
</gene>
<organism evidence="2">
    <name type="scientific">Cupriavidus necator</name>
    <name type="common">Alcaligenes eutrophus</name>
    <name type="synonym">Ralstonia eutropha</name>
    <dbReference type="NCBI Taxonomy" id="106590"/>
    <lineage>
        <taxon>Bacteria</taxon>
        <taxon>Pseudomonadati</taxon>
        <taxon>Pseudomonadota</taxon>
        <taxon>Betaproteobacteria</taxon>
        <taxon>Burkholderiales</taxon>
        <taxon>Burkholderiaceae</taxon>
        <taxon>Cupriavidus</taxon>
    </lineage>
</organism>
<feature type="compositionally biased region" description="Basic and acidic residues" evidence="1">
    <location>
        <begin position="1"/>
        <end position="13"/>
    </location>
</feature>
<evidence type="ECO:0000313" key="2">
    <source>
        <dbReference type="EMBL" id="SCU74112.1"/>
    </source>
</evidence>
<proteinExistence type="predicted"/>
<feature type="region of interest" description="Disordered" evidence="1">
    <location>
        <begin position="1"/>
        <end position="32"/>
    </location>
</feature>
<reference evidence="2" key="1">
    <citation type="submission" date="2016-09" db="EMBL/GenBank/DDBJ databases">
        <authorList>
            <person name="Capua I."/>
            <person name="De Benedictis P."/>
            <person name="Joannis T."/>
            <person name="Lombin L.H."/>
            <person name="Cattoli G."/>
        </authorList>
    </citation>
    <scope>NUCLEOTIDE SEQUENCE</scope>
    <source>
        <strain evidence="2">B9</strain>
    </source>
</reference>
<name>A0A1K0I9Z3_CUPNE</name>
<sequence>MSSRRPIEGRRAAEALSVTGPGRPATRPLPLQASDHAGQGLFFCITKGLWRKSQALFASGMPR</sequence>
<accession>A0A1K0I9Z3</accession>
<dbReference type="EMBL" id="FMSH01000063">
    <property type="protein sequence ID" value="SCU74112.1"/>
    <property type="molecule type" value="Genomic_DNA"/>
</dbReference>